<comment type="caution">
    <text evidence="1">The sequence shown here is derived from an EMBL/GenBank/DDBJ whole genome shotgun (WGS) entry which is preliminary data.</text>
</comment>
<organism evidence="1 2">
    <name type="scientific">Clostridium malenominatum</name>
    <dbReference type="NCBI Taxonomy" id="1539"/>
    <lineage>
        <taxon>Bacteria</taxon>
        <taxon>Bacillati</taxon>
        <taxon>Bacillota</taxon>
        <taxon>Clostridia</taxon>
        <taxon>Eubacteriales</taxon>
        <taxon>Clostridiaceae</taxon>
        <taxon>Clostridium</taxon>
    </lineage>
</organism>
<sequence>MKKILIGLITVICIAIFMVGCRAKEQSIETGKIESTVEKDKNKASEEVFTEFIKVLETSDSLKTKEFIVDNIEKVSEEIADKMVREYELLLNTNFDKLEGRYFNAINEMNEGRKLDLEKIKDEKIKDEVKKTVTSGYTFKMREGAHYLTIDYAMIADNFSQYLSKNLKPYYELRKKDQQKPIFNGEYINVDVEEVKNRVVTLEKAIKDNRGLANREDIKDLMKWHIQALLTISHFNKDVDFETGKVNDSVKNAYKELKESDLKISKYAAEEMDKLLTEYKFVIKQDGGEAYKKVNSLKFKIVDEVGKKVEEYYLVK</sequence>
<reference evidence="1 2" key="1">
    <citation type="journal article" date="2019" name="Int. J. Syst. Evol. Microbiol.">
        <title>The Global Catalogue of Microorganisms (GCM) 10K type strain sequencing project: providing services to taxonomists for standard genome sequencing and annotation.</title>
        <authorList>
            <consortium name="The Broad Institute Genomics Platform"/>
            <consortium name="The Broad Institute Genome Sequencing Center for Infectious Disease"/>
            <person name="Wu L."/>
            <person name="Ma J."/>
        </authorList>
    </citation>
    <scope>NUCLEOTIDE SEQUENCE [LARGE SCALE GENOMIC DNA]</scope>
    <source>
        <strain evidence="1 2">JCM 1405</strain>
    </source>
</reference>
<dbReference type="Proteomes" id="UP001500339">
    <property type="component" value="Unassembled WGS sequence"/>
</dbReference>
<keyword evidence="2" id="KW-1185">Reference proteome</keyword>
<evidence type="ECO:0000313" key="2">
    <source>
        <dbReference type="Proteomes" id="UP001500339"/>
    </source>
</evidence>
<dbReference type="EMBL" id="BAAACF010000001">
    <property type="protein sequence ID" value="GAA0725019.1"/>
    <property type="molecule type" value="Genomic_DNA"/>
</dbReference>
<gene>
    <name evidence="1" type="ORF">GCM10008905_19710</name>
</gene>
<accession>A0ABN1J073</accession>
<protein>
    <recommendedName>
        <fullName evidence="3">Lipoprotein</fullName>
    </recommendedName>
</protein>
<name>A0ABN1J073_9CLOT</name>
<proteinExistence type="predicted"/>
<dbReference type="RefSeq" id="WP_343769240.1">
    <property type="nucleotide sequence ID" value="NZ_BAAACF010000001.1"/>
</dbReference>
<evidence type="ECO:0000313" key="1">
    <source>
        <dbReference type="EMBL" id="GAA0725019.1"/>
    </source>
</evidence>
<evidence type="ECO:0008006" key="3">
    <source>
        <dbReference type="Google" id="ProtNLM"/>
    </source>
</evidence>
<dbReference type="PROSITE" id="PS51257">
    <property type="entry name" value="PROKAR_LIPOPROTEIN"/>
    <property type="match status" value="1"/>
</dbReference>